<feature type="region of interest" description="Disordered" evidence="1">
    <location>
        <begin position="325"/>
        <end position="382"/>
    </location>
</feature>
<feature type="compositionally biased region" description="Polar residues" evidence="1">
    <location>
        <begin position="172"/>
        <end position="183"/>
    </location>
</feature>
<feature type="compositionally biased region" description="Low complexity" evidence="1">
    <location>
        <begin position="36"/>
        <end position="50"/>
    </location>
</feature>
<reference evidence="2" key="1">
    <citation type="submission" date="2016-06" db="EMBL/GenBank/DDBJ databases">
        <title>Draft Genome sequence of the fungus Inonotus baumii.</title>
        <authorList>
            <person name="Zhu H."/>
            <person name="Lin W."/>
        </authorList>
    </citation>
    <scope>NUCLEOTIDE SEQUENCE</scope>
    <source>
        <strain evidence="2">821</strain>
    </source>
</reference>
<comment type="caution">
    <text evidence="2">The sequence shown here is derived from an EMBL/GenBank/DDBJ whole genome shotgun (WGS) entry which is preliminary data.</text>
</comment>
<name>A0A9Q5HRP3_SANBA</name>
<feature type="compositionally biased region" description="Low complexity" evidence="1">
    <location>
        <begin position="452"/>
        <end position="462"/>
    </location>
</feature>
<feature type="compositionally biased region" description="Basic and acidic residues" evidence="1">
    <location>
        <begin position="275"/>
        <end position="292"/>
    </location>
</feature>
<dbReference type="OrthoDB" id="6365676at2759"/>
<organism evidence="2 3">
    <name type="scientific">Sanghuangporus baumii</name>
    <name type="common">Phellinus baumii</name>
    <dbReference type="NCBI Taxonomy" id="108892"/>
    <lineage>
        <taxon>Eukaryota</taxon>
        <taxon>Fungi</taxon>
        <taxon>Dikarya</taxon>
        <taxon>Basidiomycota</taxon>
        <taxon>Agaricomycotina</taxon>
        <taxon>Agaricomycetes</taxon>
        <taxon>Hymenochaetales</taxon>
        <taxon>Hymenochaetaceae</taxon>
        <taxon>Sanghuangporus</taxon>
    </lineage>
</organism>
<dbReference type="EMBL" id="LNZH02000214">
    <property type="protein sequence ID" value="OCB84758.1"/>
    <property type="molecule type" value="Genomic_DNA"/>
</dbReference>
<feature type="compositionally biased region" description="Polar residues" evidence="1">
    <location>
        <begin position="24"/>
        <end position="35"/>
    </location>
</feature>
<feature type="region of interest" description="Disordered" evidence="1">
    <location>
        <begin position="167"/>
        <end position="198"/>
    </location>
</feature>
<evidence type="ECO:0000313" key="2">
    <source>
        <dbReference type="EMBL" id="OCB84758.1"/>
    </source>
</evidence>
<feature type="region of interest" description="Disordered" evidence="1">
    <location>
        <begin position="444"/>
        <end position="550"/>
    </location>
</feature>
<proteinExistence type="predicted"/>
<accession>A0A9Q5HRP3</accession>
<feature type="compositionally biased region" description="Acidic residues" evidence="1">
    <location>
        <begin position="495"/>
        <end position="508"/>
    </location>
</feature>
<evidence type="ECO:0000313" key="3">
    <source>
        <dbReference type="Proteomes" id="UP000757232"/>
    </source>
</evidence>
<dbReference type="Proteomes" id="UP000757232">
    <property type="component" value="Unassembled WGS sequence"/>
</dbReference>
<feature type="compositionally biased region" description="Polar residues" evidence="1">
    <location>
        <begin position="476"/>
        <end position="487"/>
    </location>
</feature>
<gene>
    <name evidence="2" type="ORF">A7U60_g8283</name>
</gene>
<feature type="compositionally biased region" description="Polar residues" evidence="1">
    <location>
        <begin position="522"/>
        <end position="538"/>
    </location>
</feature>
<evidence type="ECO:0000256" key="1">
    <source>
        <dbReference type="SAM" id="MobiDB-lite"/>
    </source>
</evidence>
<feature type="region of interest" description="Disordered" evidence="1">
    <location>
        <begin position="403"/>
        <end position="426"/>
    </location>
</feature>
<keyword evidence="3" id="KW-1185">Reference proteome</keyword>
<feature type="compositionally biased region" description="Low complexity" evidence="1">
    <location>
        <begin position="414"/>
        <end position="426"/>
    </location>
</feature>
<sequence>MGAGAGELFYPAQFAFNAPPGAQNWDSDSSNPPTLSFSGTDSGADSSSSDPARFRDPAFSQSSYPPGLAGGGVGFAANSNPYYSLQNQQQGQQTVAPTDAWQFPTDFRLPLQRKMDEGFAQYLPASSSAQFGGSSAMVNPTNLEFNGNGGSIYGLHARRGSVGAYSDGSGFSAPNSAASSSTHLPLEFDPNEQPQGGQQIQPLSMLYHFDDNQQAPPSREGRVASSFGLMSLADGDQPFIGSFNSSNNNANMDGTAPFFTQHAMKLPPQDSTPRPFRDDENRNVTTPRDREQEMRELKEFWKQYLRTPLTGSSLGATPKAELLNNQLGSFGDGSRPTPKRGLSRVASLPSVRTPPDEKNVAVPSRVTNSHSQSHAQLPALQNNEDLKSYEQAVLARKPLNLTFVPPRKGRHSISSSASPQPAPEQLQLPGASLANLLMYPRPGPLAALSSTDGGNSSDDNPGPAEPSLRPGFKRLASQTLENSTQKRTMFRWGESEDVIDDSESDADGPSDAGSPPNRFDGLNSSLRTSNMSPSSYHRNMQAAHSGMNGPGSGTETILDRFRRQSAPSGLRPNISAMEVTNGKMDESSPSPVSYAASPLQASHVVDNVQLSAPRPGLLGVDGNALVKT</sequence>
<protein>
    <submittedName>
        <fullName evidence="2">Uncharacterized protein</fullName>
    </submittedName>
</protein>
<feature type="region of interest" description="Disordered" evidence="1">
    <location>
        <begin position="20"/>
        <end position="63"/>
    </location>
</feature>
<feature type="region of interest" description="Disordered" evidence="1">
    <location>
        <begin position="266"/>
        <end position="292"/>
    </location>
</feature>
<feature type="compositionally biased region" description="Polar residues" evidence="1">
    <location>
        <begin position="365"/>
        <end position="382"/>
    </location>
</feature>
<dbReference type="AlphaFoldDB" id="A0A9Q5HRP3"/>